<keyword evidence="5 9" id="KW-0694">RNA-binding</keyword>
<dbReference type="KEGG" id="aco:Amico_0316"/>
<dbReference type="GO" id="GO:0000049">
    <property type="term" value="F:tRNA binding"/>
    <property type="evidence" value="ECO:0007669"/>
    <property type="project" value="UniProtKB-KW"/>
</dbReference>
<dbReference type="EMBL" id="CP001997">
    <property type="protein sequence ID" value="ADE56460.1"/>
    <property type="molecule type" value="Genomic_DNA"/>
</dbReference>
<dbReference type="STRING" id="572547.Amico_0316"/>
<dbReference type="InterPro" id="IPR016095">
    <property type="entry name" value="Ribosomal_uL1_3-a/b-sand"/>
</dbReference>
<evidence type="ECO:0000313" key="12">
    <source>
        <dbReference type="Proteomes" id="UP000002366"/>
    </source>
</evidence>
<evidence type="ECO:0000256" key="5">
    <source>
        <dbReference type="ARBA" id="ARBA00022884"/>
    </source>
</evidence>
<dbReference type="NCBIfam" id="TIGR01169">
    <property type="entry name" value="rplA_bact"/>
    <property type="match status" value="1"/>
</dbReference>
<comment type="subunit">
    <text evidence="9">Part of the 50S ribosomal subunit.</text>
</comment>
<dbReference type="Proteomes" id="UP000002366">
    <property type="component" value="Chromosome"/>
</dbReference>
<dbReference type="PIRSF" id="PIRSF002155">
    <property type="entry name" value="Ribosomal_L1"/>
    <property type="match status" value="1"/>
</dbReference>
<dbReference type="HOGENOM" id="CLU_062853_0_0_0"/>
<dbReference type="GO" id="GO:0015934">
    <property type="term" value="C:large ribosomal subunit"/>
    <property type="evidence" value="ECO:0007669"/>
    <property type="project" value="InterPro"/>
</dbReference>
<dbReference type="PROSITE" id="PS01199">
    <property type="entry name" value="RIBOSOMAL_L1"/>
    <property type="match status" value="1"/>
</dbReference>
<dbReference type="CDD" id="cd00403">
    <property type="entry name" value="Ribosomal_L1"/>
    <property type="match status" value="1"/>
</dbReference>
<dbReference type="GO" id="GO:0006412">
    <property type="term" value="P:translation"/>
    <property type="evidence" value="ECO:0007669"/>
    <property type="project" value="UniProtKB-UniRule"/>
</dbReference>
<evidence type="ECO:0000256" key="8">
    <source>
        <dbReference type="ARBA" id="ARBA00035241"/>
    </source>
</evidence>
<comment type="similarity">
    <text evidence="1 9 10">Belongs to the universal ribosomal protein uL1 family.</text>
</comment>
<dbReference type="OrthoDB" id="9803740at2"/>
<dbReference type="PANTHER" id="PTHR36427">
    <property type="entry name" value="54S RIBOSOMAL PROTEIN L1, MITOCHONDRIAL"/>
    <property type="match status" value="1"/>
</dbReference>
<dbReference type="Gene3D" id="3.30.190.20">
    <property type="match status" value="1"/>
</dbReference>
<proteinExistence type="inferred from homology"/>
<dbReference type="InterPro" id="IPR023674">
    <property type="entry name" value="Ribosomal_uL1-like"/>
</dbReference>
<keyword evidence="2 9" id="KW-0678">Repressor</keyword>
<dbReference type="eggNOG" id="COG0081">
    <property type="taxonomic scope" value="Bacteria"/>
</dbReference>
<evidence type="ECO:0000256" key="9">
    <source>
        <dbReference type="HAMAP-Rule" id="MF_01318"/>
    </source>
</evidence>
<dbReference type="Pfam" id="PF00687">
    <property type="entry name" value="Ribosomal_L1"/>
    <property type="match status" value="1"/>
</dbReference>
<dbReference type="InterPro" id="IPR023673">
    <property type="entry name" value="Ribosomal_uL1_CS"/>
</dbReference>
<protein>
    <recommendedName>
        <fullName evidence="8 9">Large ribosomal subunit protein uL1</fullName>
    </recommendedName>
</protein>
<dbReference type="RefSeq" id="WP_013047726.1">
    <property type="nucleotide sequence ID" value="NC_014011.1"/>
</dbReference>
<evidence type="ECO:0000256" key="6">
    <source>
        <dbReference type="ARBA" id="ARBA00022980"/>
    </source>
</evidence>
<organism evidence="11 12">
    <name type="scientific">Aminobacterium colombiense (strain DSM 12261 / ALA-1)</name>
    <dbReference type="NCBI Taxonomy" id="572547"/>
    <lineage>
        <taxon>Bacteria</taxon>
        <taxon>Thermotogati</taxon>
        <taxon>Synergistota</taxon>
        <taxon>Synergistia</taxon>
        <taxon>Synergistales</taxon>
        <taxon>Aminobacteriaceae</taxon>
        <taxon>Aminobacterium</taxon>
    </lineage>
</organism>
<dbReference type="GO" id="GO:0003735">
    <property type="term" value="F:structural constituent of ribosome"/>
    <property type="evidence" value="ECO:0007669"/>
    <property type="project" value="InterPro"/>
</dbReference>
<evidence type="ECO:0000256" key="4">
    <source>
        <dbReference type="ARBA" id="ARBA00022845"/>
    </source>
</evidence>
<keyword evidence="7 9" id="KW-0687">Ribonucleoprotein</keyword>
<dbReference type="GO" id="GO:0006417">
    <property type="term" value="P:regulation of translation"/>
    <property type="evidence" value="ECO:0007669"/>
    <property type="project" value="UniProtKB-KW"/>
</dbReference>
<comment type="function">
    <text evidence="9">Protein L1 is also a translational repressor protein, it controls the translation of the L11 operon by binding to its mRNA.</text>
</comment>
<gene>
    <name evidence="9" type="primary">rplA</name>
    <name evidence="11" type="ordered locus">Amico_0316</name>
</gene>
<keyword evidence="6 9" id="KW-0689">Ribosomal protein</keyword>
<dbReference type="FunFam" id="3.40.50.790:FF:000001">
    <property type="entry name" value="50S ribosomal protein L1"/>
    <property type="match status" value="1"/>
</dbReference>
<evidence type="ECO:0000256" key="3">
    <source>
        <dbReference type="ARBA" id="ARBA00022730"/>
    </source>
</evidence>
<comment type="function">
    <text evidence="9">Binds directly to 23S rRNA. The L1 stalk is quite mobile in the ribosome, and is involved in E site tRNA release.</text>
</comment>
<evidence type="ECO:0000313" key="11">
    <source>
        <dbReference type="EMBL" id="ADE56460.1"/>
    </source>
</evidence>
<evidence type="ECO:0000256" key="1">
    <source>
        <dbReference type="ARBA" id="ARBA00010531"/>
    </source>
</evidence>
<evidence type="ECO:0000256" key="7">
    <source>
        <dbReference type="ARBA" id="ARBA00023274"/>
    </source>
</evidence>
<keyword evidence="12" id="KW-1185">Reference proteome</keyword>
<dbReference type="Gene3D" id="3.40.50.790">
    <property type="match status" value="1"/>
</dbReference>
<dbReference type="InterPro" id="IPR005878">
    <property type="entry name" value="Ribosom_uL1_bac-type"/>
</dbReference>
<keyword evidence="3 9" id="KW-0699">rRNA-binding</keyword>
<accession>D5ED28</accession>
<dbReference type="GO" id="GO:0019843">
    <property type="term" value="F:rRNA binding"/>
    <property type="evidence" value="ECO:0007669"/>
    <property type="project" value="UniProtKB-UniRule"/>
</dbReference>
<keyword evidence="4 9" id="KW-0810">Translation regulation</keyword>
<evidence type="ECO:0000256" key="2">
    <source>
        <dbReference type="ARBA" id="ARBA00022491"/>
    </source>
</evidence>
<name>D5ED28_AMICL</name>
<dbReference type="HAMAP" id="MF_01318_B">
    <property type="entry name" value="Ribosomal_uL1_B"/>
    <property type="match status" value="1"/>
</dbReference>
<dbReference type="AlphaFoldDB" id="D5ED28"/>
<keyword evidence="9" id="KW-0820">tRNA-binding</keyword>
<reference evidence="11 12" key="1">
    <citation type="journal article" date="2010" name="Stand. Genomic Sci.">
        <title>Complete genome sequence of Aminobacterium colombiense type strain (ALA-1).</title>
        <authorList>
            <person name="Chertkov O."/>
            <person name="Sikorski J."/>
            <person name="Brambilla E."/>
            <person name="Lapidus A."/>
            <person name="Copeland A."/>
            <person name="Glavina Del Rio T."/>
            <person name="Nolan M."/>
            <person name="Lucas S."/>
            <person name="Tice H."/>
            <person name="Cheng J.F."/>
            <person name="Han C."/>
            <person name="Detter J.C."/>
            <person name="Bruce D."/>
            <person name="Tapia R."/>
            <person name="Goodwin L."/>
            <person name="Pitluck S."/>
            <person name="Liolios K."/>
            <person name="Ivanova N."/>
            <person name="Mavromatis K."/>
            <person name="Ovchinnikova G."/>
            <person name="Pati A."/>
            <person name="Chen A."/>
            <person name="Palaniappan K."/>
            <person name="Land M."/>
            <person name="Hauser L."/>
            <person name="Chang Y.J."/>
            <person name="Jeffries C.D."/>
            <person name="Spring S."/>
            <person name="Rohde M."/>
            <person name="Goker M."/>
            <person name="Bristow J."/>
            <person name="Eisen J.A."/>
            <person name="Markowitz V."/>
            <person name="Hugenholtz P."/>
            <person name="Kyrpides N.C."/>
            <person name="Klenk H.P."/>
        </authorList>
    </citation>
    <scope>NUCLEOTIDE SEQUENCE [LARGE SCALE GENOMIC DNA]</scope>
    <source>
        <strain evidence="12">DSM 12261 / ALA-1</strain>
    </source>
</reference>
<dbReference type="PANTHER" id="PTHR36427:SF3">
    <property type="entry name" value="LARGE RIBOSOMAL SUBUNIT PROTEIN UL1M"/>
    <property type="match status" value="1"/>
</dbReference>
<dbReference type="SUPFAM" id="SSF56808">
    <property type="entry name" value="Ribosomal protein L1"/>
    <property type="match status" value="1"/>
</dbReference>
<dbReference type="InterPro" id="IPR002143">
    <property type="entry name" value="Ribosomal_uL1"/>
</dbReference>
<sequence length="236" mass="25552">MAKKSKRYSEIAAKVDSTKLYGLREAVDLYKEVATAKFDESLEVHIRLGVDPRHADQQVRGTIVLPHGTGITKRVLVLAVGEKVKEAEDAGADIVGGDDLIQKISTGWLDFDAVIATPDMMKSVGRLGKILGPRGLMPSAKAGTVTFDVADAIKEIKAGRVEFRVDKTAIIHNMVGKKSFEAEKLFENLKVLYRAILKARPASAKGTYVRSFYIAPTMGVGIKIDPVAASKEVAEA</sequence>
<dbReference type="InterPro" id="IPR028364">
    <property type="entry name" value="Ribosomal_uL1/biogenesis"/>
</dbReference>
<evidence type="ECO:0000256" key="10">
    <source>
        <dbReference type="RuleBase" id="RU000659"/>
    </source>
</evidence>